<reference evidence="3 4" key="1">
    <citation type="journal article" date="2021" name="bioRxiv">
        <title>The Gossypium anomalum genome as a resource for cotton improvement and evolutionary analysis of hybrid incompatibility.</title>
        <authorList>
            <person name="Grover C.E."/>
            <person name="Yuan D."/>
            <person name="Arick M.A."/>
            <person name="Miller E.R."/>
            <person name="Hu G."/>
            <person name="Peterson D.G."/>
            <person name="Wendel J.F."/>
            <person name="Udall J.A."/>
        </authorList>
    </citation>
    <scope>NUCLEOTIDE SEQUENCE [LARGE SCALE GENOMIC DNA]</scope>
    <source>
        <strain evidence="3">JFW-Udall</strain>
        <tissue evidence="3">Leaf</tissue>
    </source>
</reference>
<organism evidence="3 4">
    <name type="scientific">Gossypium anomalum</name>
    <dbReference type="NCBI Taxonomy" id="47600"/>
    <lineage>
        <taxon>Eukaryota</taxon>
        <taxon>Viridiplantae</taxon>
        <taxon>Streptophyta</taxon>
        <taxon>Embryophyta</taxon>
        <taxon>Tracheophyta</taxon>
        <taxon>Spermatophyta</taxon>
        <taxon>Magnoliopsida</taxon>
        <taxon>eudicotyledons</taxon>
        <taxon>Gunneridae</taxon>
        <taxon>Pentapetalae</taxon>
        <taxon>rosids</taxon>
        <taxon>malvids</taxon>
        <taxon>Malvales</taxon>
        <taxon>Malvaceae</taxon>
        <taxon>Malvoideae</taxon>
        <taxon>Gossypium</taxon>
    </lineage>
</organism>
<feature type="compositionally biased region" description="Acidic residues" evidence="1">
    <location>
        <begin position="15"/>
        <end position="28"/>
    </location>
</feature>
<evidence type="ECO:0000313" key="4">
    <source>
        <dbReference type="Proteomes" id="UP000701853"/>
    </source>
</evidence>
<dbReference type="AlphaFoldDB" id="A0A8J5YSA6"/>
<evidence type="ECO:0000256" key="1">
    <source>
        <dbReference type="SAM" id="MobiDB-lite"/>
    </source>
</evidence>
<protein>
    <recommendedName>
        <fullName evidence="2">DUF4283 domain-containing protein</fullName>
    </recommendedName>
</protein>
<dbReference type="Pfam" id="PF14111">
    <property type="entry name" value="DUF4283"/>
    <property type="match status" value="1"/>
</dbReference>
<dbReference type="Proteomes" id="UP000701853">
    <property type="component" value="Chromosome 12"/>
</dbReference>
<dbReference type="InterPro" id="IPR025558">
    <property type="entry name" value="DUF4283"/>
</dbReference>
<evidence type="ECO:0000313" key="3">
    <source>
        <dbReference type="EMBL" id="KAG8475594.1"/>
    </source>
</evidence>
<comment type="caution">
    <text evidence="3">The sequence shown here is derived from an EMBL/GenBank/DDBJ whole genome shotgun (WGS) entry which is preliminary data.</text>
</comment>
<accession>A0A8J5YSA6</accession>
<sequence length="152" mass="18222">MATMEEELANLKITEEEEEPVQTLEDEDTHPLEGVSIMEIEENRILFRFYNKIDLKRVWDGMLWFFNRHLIILHQMIKGKDHVQVPLFHTTFWDGMTSQFGNFIEQFIEYGVALIAKGVRNFMIKMDWDKDGRRRKFGNAQYDQNYQRREGG</sequence>
<proteinExistence type="predicted"/>
<feature type="domain" description="DUF4283" evidence="2">
    <location>
        <begin position="33"/>
        <end position="76"/>
    </location>
</feature>
<gene>
    <name evidence="3" type="ORF">CXB51_032486</name>
</gene>
<name>A0A8J5YSA6_9ROSI</name>
<dbReference type="OrthoDB" id="1750606at2759"/>
<evidence type="ECO:0000259" key="2">
    <source>
        <dbReference type="Pfam" id="PF14111"/>
    </source>
</evidence>
<dbReference type="EMBL" id="JAHUZN010000012">
    <property type="protein sequence ID" value="KAG8475594.1"/>
    <property type="molecule type" value="Genomic_DNA"/>
</dbReference>
<feature type="region of interest" description="Disordered" evidence="1">
    <location>
        <begin position="8"/>
        <end position="28"/>
    </location>
</feature>
<keyword evidence="4" id="KW-1185">Reference proteome</keyword>